<reference evidence="2 3" key="1">
    <citation type="submission" date="2020-08" db="EMBL/GenBank/DDBJ databases">
        <authorList>
            <person name="Liu C."/>
            <person name="Sun Q."/>
        </authorList>
    </citation>
    <scope>NUCLEOTIDE SEQUENCE [LARGE SCALE GENOMIC DNA]</scope>
    <source>
        <strain evidence="2 3">NSJ-18</strain>
    </source>
</reference>
<evidence type="ECO:0000313" key="3">
    <source>
        <dbReference type="Proteomes" id="UP000609849"/>
    </source>
</evidence>
<evidence type="ECO:0000256" key="1">
    <source>
        <dbReference type="SAM" id="MobiDB-lite"/>
    </source>
</evidence>
<accession>A0ABR7JSR4</accession>
<sequence length="210" mass="23992">MIENKSSINNSIAFNPVTDDLTYRGYMALAYTVCGVKTPSGRWKQIGLRKARQIFGLNGREAGNKDNSDIEEKRPKEKQRVKSRTNKSFKYMNIRLIDINNGEIFKIFNNVSEASDFLGITDNRVNVYISTGYIRDKKYKIEADLNPNYVKGAHARTSVRVINVKTGFNKECETVKEAKEITGLSGPAIYVNARDKRVSRDGWKFEYIED</sequence>
<dbReference type="EMBL" id="JACRWE010000008">
    <property type="protein sequence ID" value="MBC5997951.1"/>
    <property type="molecule type" value="Genomic_DNA"/>
</dbReference>
<feature type="region of interest" description="Disordered" evidence="1">
    <location>
        <begin position="59"/>
        <end position="84"/>
    </location>
</feature>
<dbReference type="RefSeq" id="WP_153972633.1">
    <property type="nucleotide sequence ID" value="NZ_JACRWE010000008.1"/>
</dbReference>
<protein>
    <submittedName>
        <fullName evidence="2">Uncharacterized protein</fullName>
    </submittedName>
</protein>
<comment type="caution">
    <text evidence="2">The sequence shown here is derived from an EMBL/GenBank/DDBJ whole genome shotgun (WGS) entry which is preliminary data.</text>
</comment>
<keyword evidence="3" id="KW-1185">Reference proteome</keyword>
<gene>
    <name evidence="2" type="ORF">H8923_14405</name>
</gene>
<organism evidence="2 3">
    <name type="scientific">Romboutsia faecis</name>
    <dbReference type="NCBI Taxonomy" id="2764597"/>
    <lineage>
        <taxon>Bacteria</taxon>
        <taxon>Bacillati</taxon>
        <taxon>Bacillota</taxon>
        <taxon>Clostridia</taxon>
        <taxon>Peptostreptococcales</taxon>
        <taxon>Peptostreptococcaceae</taxon>
        <taxon>Romboutsia</taxon>
    </lineage>
</organism>
<feature type="compositionally biased region" description="Basic and acidic residues" evidence="1">
    <location>
        <begin position="62"/>
        <end position="80"/>
    </location>
</feature>
<proteinExistence type="predicted"/>
<dbReference type="Proteomes" id="UP000609849">
    <property type="component" value="Unassembled WGS sequence"/>
</dbReference>
<name>A0ABR7JSR4_9FIRM</name>
<evidence type="ECO:0000313" key="2">
    <source>
        <dbReference type="EMBL" id="MBC5997951.1"/>
    </source>
</evidence>